<evidence type="ECO:0000313" key="1">
    <source>
        <dbReference type="EMBL" id="JAE36872.1"/>
    </source>
</evidence>
<reference evidence="1" key="1">
    <citation type="submission" date="2014-09" db="EMBL/GenBank/DDBJ databases">
        <authorList>
            <person name="Magalhaes I.L.F."/>
            <person name="Oliveira U."/>
            <person name="Santos F.R."/>
            <person name="Vidigal T.H.D.A."/>
            <person name="Brescovit A.D."/>
            <person name="Santos A.J."/>
        </authorList>
    </citation>
    <scope>NUCLEOTIDE SEQUENCE</scope>
    <source>
        <tissue evidence="1">Shoot tissue taken approximately 20 cm above the soil surface</tissue>
    </source>
</reference>
<accession>A0A0A9HJD9</accession>
<organism evidence="1">
    <name type="scientific">Arundo donax</name>
    <name type="common">Giant reed</name>
    <name type="synonym">Donax arundinaceus</name>
    <dbReference type="NCBI Taxonomy" id="35708"/>
    <lineage>
        <taxon>Eukaryota</taxon>
        <taxon>Viridiplantae</taxon>
        <taxon>Streptophyta</taxon>
        <taxon>Embryophyta</taxon>
        <taxon>Tracheophyta</taxon>
        <taxon>Spermatophyta</taxon>
        <taxon>Magnoliopsida</taxon>
        <taxon>Liliopsida</taxon>
        <taxon>Poales</taxon>
        <taxon>Poaceae</taxon>
        <taxon>PACMAD clade</taxon>
        <taxon>Arundinoideae</taxon>
        <taxon>Arundineae</taxon>
        <taxon>Arundo</taxon>
    </lineage>
</organism>
<reference evidence="1" key="2">
    <citation type="journal article" date="2015" name="Data Brief">
        <title>Shoot transcriptome of the giant reed, Arundo donax.</title>
        <authorList>
            <person name="Barrero R.A."/>
            <person name="Guerrero F.D."/>
            <person name="Moolhuijzen P."/>
            <person name="Goolsby J.A."/>
            <person name="Tidwell J."/>
            <person name="Bellgard S.E."/>
            <person name="Bellgard M.I."/>
        </authorList>
    </citation>
    <scope>NUCLEOTIDE SEQUENCE</scope>
    <source>
        <tissue evidence="1">Shoot tissue taken approximately 20 cm above the soil surface</tissue>
    </source>
</reference>
<name>A0A0A9HJD9_ARUDO</name>
<dbReference type="AlphaFoldDB" id="A0A0A9HJD9"/>
<proteinExistence type="predicted"/>
<sequence length="22" mass="2624">MPATIKTRQECEVKLKCSMIKW</sequence>
<protein>
    <submittedName>
        <fullName evidence="1">Uncharacterized protein</fullName>
    </submittedName>
</protein>
<dbReference type="EMBL" id="GBRH01161024">
    <property type="protein sequence ID" value="JAE36872.1"/>
    <property type="molecule type" value="Transcribed_RNA"/>
</dbReference>